<proteinExistence type="predicted"/>
<keyword evidence="3" id="KW-1185">Reference proteome</keyword>
<feature type="compositionally biased region" description="Basic and acidic residues" evidence="1">
    <location>
        <begin position="1"/>
        <end position="12"/>
    </location>
</feature>
<accession>A0A9P6XMN8</accession>
<evidence type="ECO:0000256" key="1">
    <source>
        <dbReference type="SAM" id="MobiDB-lite"/>
    </source>
</evidence>
<sequence length="69" mass="7297">MDTDSPRFDNRLLHSLPGAPESGPRRREVLGAAWSPVMPTPVAAPALLAWSPEVATLLGFDAADVESEG</sequence>
<dbReference type="AlphaFoldDB" id="A0A9P6XMN8"/>
<name>A0A9P6XMN8_9FUNG</name>
<dbReference type="EMBL" id="JAANIU010017236">
    <property type="protein sequence ID" value="KAG1527150.1"/>
    <property type="molecule type" value="Genomic_DNA"/>
</dbReference>
<evidence type="ECO:0000313" key="2">
    <source>
        <dbReference type="EMBL" id="KAG1527150.1"/>
    </source>
</evidence>
<evidence type="ECO:0000313" key="3">
    <source>
        <dbReference type="Proteomes" id="UP000740926"/>
    </source>
</evidence>
<protein>
    <submittedName>
        <fullName evidence="2">Uncharacterized protein</fullName>
    </submittedName>
</protein>
<organism evidence="2 3">
    <name type="scientific">Rhizopus delemar</name>
    <dbReference type="NCBI Taxonomy" id="936053"/>
    <lineage>
        <taxon>Eukaryota</taxon>
        <taxon>Fungi</taxon>
        <taxon>Fungi incertae sedis</taxon>
        <taxon>Mucoromycota</taxon>
        <taxon>Mucoromycotina</taxon>
        <taxon>Mucoromycetes</taxon>
        <taxon>Mucorales</taxon>
        <taxon>Mucorineae</taxon>
        <taxon>Rhizopodaceae</taxon>
        <taxon>Rhizopus</taxon>
    </lineage>
</organism>
<reference evidence="2 3" key="1">
    <citation type="journal article" date="2020" name="Microb. Genom.">
        <title>Genetic diversity of clinical and environmental Mucorales isolates obtained from an investigation of mucormycosis cases among solid organ transplant recipients.</title>
        <authorList>
            <person name="Nguyen M.H."/>
            <person name="Kaul D."/>
            <person name="Muto C."/>
            <person name="Cheng S.J."/>
            <person name="Richter R.A."/>
            <person name="Bruno V.M."/>
            <person name="Liu G."/>
            <person name="Beyhan S."/>
            <person name="Sundermann A.J."/>
            <person name="Mounaud S."/>
            <person name="Pasculle A.W."/>
            <person name="Nierman W.C."/>
            <person name="Driscoll E."/>
            <person name="Cumbie R."/>
            <person name="Clancy C.J."/>
            <person name="Dupont C.L."/>
        </authorList>
    </citation>
    <scope>NUCLEOTIDE SEQUENCE [LARGE SCALE GENOMIC DNA]</scope>
    <source>
        <strain evidence="2 3">GL24</strain>
    </source>
</reference>
<comment type="caution">
    <text evidence="2">The sequence shown here is derived from an EMBL/GenBank/DDBJ whole genome shotgun (WGS) entry which is preliminary data.</text>
</comment>
<feature type="region of interest" description="Disordered" evidence="1">
    <location>
        <begin position="1"/>
        <end position="25"/>
    </location>
</feature>
<dbReference type="Proteomes" id="UP000740926">
    <property type="component" value="Unassembled WGS sequence"/>
</dbReference>
<gene>
    <name evidence="2" type="ORF">G6F50_018337</name>
</gene>